<feature type="domain" description="Exocyst complex component Sec3 PIP2-binding N-terminal" evidence="6">
    <location>
        <begin position="95"/>
        <end position="196"/>
    </location>
</feature>
<feature type="compositionally biased region" description="Polar residues" evidence="5">
    <location>
        <begin position="364"/>
        <end position="397"/>
    </location>
</feature>
<feature type="compositionally biased region" description="Basic and acidic residues" evidence="5">
    <location>
        <begin position="470"/>
        <end position="479"/>
    </location>
</feature>
<dbReference type="GO" id="GO:0006893">
    <property type="term" value="P:Golgi to plasma membrane transport"/>
    <property type="evidence" value="ECO:0007669"/>
    <property type="project" value="TreeGrafter"/>
</dbReference>
<evidence type="ECO:0000256" key="3">
    <source>
        <dbReference type="ARBA" id="ARBA00022483"/>
    </source>
</evidence>
<feature type="compositionally biased region" description="Polar residues" evidence="5">
    <location>
        <begin position="548"/>
        <end position="566"/>
    </location>
</feature>
<dbReference type="PANTHER" id="PTHR16092">
    <property type="entry name" value="SEC3/SYNTAXIN-RELATED"/>
    <property type="match status" value="1"/>
</dbReference>
<evidence type="ECO:0000313" key="7">
    <source>
        <dbReference type="EMBL" id="KAA6410797.1"/>
    </source>
</evidence>
<feature type="compositionally biased region" description="Basic and acidic residues" evidence="5">
    <location>
        <begin position="430"/>
        <end position="444"/>
    </location>
</feature>
<dbReference type="GO" id="GO:0005546">
    <property type="term" value="F:phosphatidylinositol-4,5-bisphosphate binding"/>
    <property type="evidence" value="ECO:0007669"/>
    <property type="project" value="TreeGrafter"/>
</dbReference>
<evidence type="ECO:0000313" key="8">
    <source>
        <dbReference type="Proteomes" id="UP000324767"/>
    </source>
</evidence>
<dbReference type="OrthoDB" id="27109at2759"/>
<dbReference type="GO" id="GO:0006887">
    <property type="term" value="P:exocytosis"/>
    <property type="evidence" value="ECO:0007669"/>
    <property type="project" value="UniProtKB-KW"/>
</dbReference>
<dbReference type="InterPro" id="IPR028258">
    <property type="entry name" value="Sec3-PIP2_bind"/>
</dbReference>
<dbReference type="InterPro" id="IPR048628">
    <property type="entry name" value="Sec3_C"/>
</dbReference>
<accession>A0A5M8PP87</accession>
<dbReference type="PANTHER" id="PTHR16092:SF14">
    <property type="entry name" value="EXOCYST COMPLEX COMPONENT 1 ISOFORM X1"/>
    <property type="match status" value="1"/>
</dbReference>
<feature type="compositionally biased region" description="Pro residues" evidence="5">
    <location>
        <begin position="459"/>
        <end position="469"/>
    </location>
</feature>
<dbReference type="Pfam" id="PF20654">
    <property type="entry name" value="Sec3_C-term"/>
    <property type="match status" value="1"/>
</dbReference>
<evidence type="ECO:0000256" key="2">
    <source>
        <dbReference type="ARBA" id="ARBA00022448"/>
    </source>
</evidence>
<feature type="compositionally biased region" description="Polar residues" evidence="5">
    <location>
        <begin position="576"/>
        <end position="592"/>
    </location>
</feature>
<organism evidence="7 8">
    <name type="scientific">Lasallia pustulata</name>
    <dbReference type="NCBI Taxonomy" id="136370"/>
    <lineage>
        <taxon>Eukaryota</taxon>
        <taxon>Fungi</taxon>
        <taxon>Dikarya</taxon>
        <taxon>Ascomycota</taxon>
        <taxon>Pezizomycotina</taxon>
        <taxon>Lecanoromycetes</taxon>
        <taxon>OSLEUM clade</taxon>
        <taxon>Umbilicariomycetidae</taxon>
        <taxon>Umbilicariales</taxon>
        <taxon>Umbilicariaceae</taxon>
        <taxon>Lasallia</taxon>
    </lineage>
</organism>
<feature type="region of interest" description="Disordered" evidence="5">
    <location>
        <begin position="235"/>
        <end position="629"/>
    </location>
</feature>
<dbReference type="Pfam" id="PF09763">
    <property type="entry name" value="Sec3_CC"/>
    <property type="match status" value="1"/>
</dbReference>
<dbReference type="EMBL" id="VXIT01000008">
    <property type="protein sequence ID" value="KAA6410797.1"/>
    <property type="molecule type" value="Genomic_DNA"/>
</dbReference>
<evidence type="ECO:0000256" key="5">
    <source>
        <dbReference type="SAM" id="MobiDB-lite"/>
    </source>
</evidence>
<name>A0A5M8PP87_9LECA</name>
<dbReference type="Gene3D" id="2.30.29.90">
    <property type="match status" value="1"/>
</dbReference>
<feature type="region of interest" description="Disordered" evidence="5">
    <location>
        <begin position="1"/>
        <end position="46"/>
    </location>
</feature>
<keyword evidence="4" id="KW-0175">Coiled coil</keyword>
<dbReference type="Pfam" id="PF15277">
    <property type="entry name" value="Sec3-PIP2_bind"/>
    <property type="match status" value="1"/>
</dbReference>
<feature type="compositionally biased region" description="Polar residues" evidence="5">
    <location>
        <begin position="334"/>
        <end position="353"/>
    </location>
</feature>
<reference evidence="7 8" key="1">
    <citation type="submission" date="2019-09" db="EMBL/GenBank/DDBJ databases">
        <title>The hologenome of the rock-dwelling lichen Lasallia pustulata.</title>
        <authorList>
            <person name="Greshake Tzovaras B."/>
            <person name="Segers F."/>
            <person name="Bicker A."/>
            <person name="Dal Grande F."/>
            <person name="Otte J."/>
            <person name="Hankeln T."/>
            <person name="Schmitt I."/>
            <person name="Ebersberger I."/>
        </authorList>
    </citation>
    <scope>NUCLEOTIDE SEQUENCE [LARGE SCALE GENOMIC DNA]</scope>
    <source>
        <strain evidence="7">A1-1</strain>
    </source>
</reference>
<gene>
    <name evidence="7" type="ORF">FRX48_05107</name>
</gene>
<dbReference type="GO" id="GO:0000145">
    <property type="term" value="C:exocyst"/>
    <property type="evidence" value="ECO:0007669"/>
    <property type="project" value="InterPro"/>
</dbReference>
<evidence type="ECO:0000256" key="1">
    <source>
        <dbReference type="ARBA" id="ARBA00006518"/>
    </source>
</evidence>
<evidence type="ECO:0000259" key="6">
    <source>
        <dbReference type="SMART" id="SM01313"/>
    </source>
</evidence>
<keyword evidence="3" id="KW-0268">Exocytosis</keyword>
<comment type="similarity">
    <text evidence="1">Belongs to the SEC3 family.</text>
</comment>
<dbReference type="Proteomes" id="UP000324767">
    <property type="component" value="Unassembled WGS sequence"/>
</dbReference>
<dbReference type="CDD" id="cd13315">
    <property type="entry name" value="PH_Sec3"/>
    <property type="match status" value="1"/>
</dbReference>
<dbReference type="GO" id="GO:0005886">
    <property type="term" value="C:plasma membrane"/>
    <property type="evidence" value="ECO:0007669"/>
    <property type="project" value="TreeGrafter"/>
</dbReference>
<keyword evidence="2" id="KW-0813">Transport</keyword>
<feature type="compositionally biased region" description="Low complexity" evidence="5">
    <location>
        <begin position="311"/>
        <end position="326"/>
    </location>
</feature>
<feature type="compositionally biased region" description="Polar residues" evidence="5">
    <location>
        <begin position="18"/>
        <end position="29"/>
    </location>
</feature>
<dbReference type="SMART" id="SM01313">
    <property type="entry name" value="Sec3-PIP2_bind"/>
    <property type="match status" value="1"/>
</dbReference>
<proteinExistence type="inferred from homology"/>
<feature type="compositionally biased region" description="Basic and acidic residues" evidence="5">
    <location>
        <begin position="257"/>
        <end position="274"/>
    </location>
</feature>
<comment type="caution">
    <text evidence="7">The sequence shown here is derived from an EMBL/GenBank/DDBJ whole genome shotgun (WGS) entry which is preliminary data.</text>
</comment>
<dbReference type="FunFam" id="2.30.29.90:FF:000003">
    <property type="entry name" value="Exocyst complex component Sec3"/>
    <property type="match status" value="1"/>
</dbReference>
<sequence>MNVSDPAQRARGPANGTPADSASGPSQDPRNGGGAAPVTLSRAERFEDEKRRIIQSCFGKKDADGSTMESYITHIRIVEDAEYPSSPPPPQASLENKKPRVIIVAVRKSSRVRVHKARENANGSFSIGKTWALDDLTAIESFVDARPTTAEEEQRKQWAGTLGFLVTIQKPYYWQANTAKEKDFFIGSLIRIYRKYTGGRLPQLCGFDPQEFGQLAGGQGQQSRAAQVLSARRDITADNRQLPSTRESRPPTVIQRGSDRDYSNEPQQRPHQEQIPRNVESEDLMPKVPGQYPSSEFVRNLNPQNSRPQLRTPQSESSTSSITRSNRPTEPVQADNQSSRTLEGTQSIDSFRSASDRQREEVPPSSQSSLERLQPNENMASSYTRDMMSQQRSNSPDRSVFGDRFSTPAATREPSKDDMYEPLRSQVMPKTDDSQSPDSKESHDNVAPPPPLSTSTAPTVPPEPPPEPLPEPKEEEVHRPGLGPMIKKKSNKEIASAFRKAATAYTAFRPRPGGAAEKLRGASEVSSNEPDGINAVVPAPSLLRRVSQDSARSPTPDQTLKTTSLAPESRIDVPQVQITSPAAVTTDSTAEGNSEPPAARTPSPEKPSEFPENVQEDRRRKRRSDHSAKYAKALGIDPSLLEGRTFDIDTVLDEFGMDENDGKPKSYEELKANLQKEIARVEMGSWVGGLEQNDERVDSVGRIIDKGIAECEDFDSLLTLYSHELATLNEDVAYIEAQSQGLQVQTANQKLLQIELKTLLDNISIPASQLQVLKEASLKKPEGIQATETALSQLYKAMLTIDPKLQQNGVRVNTTDQSGIGRFSTVGITGREISNMHAVQEKKESYHRESTEFLYKLKQFMCTRFLDTGAQTARALETQRNDNLGKPSTKLDFKLRQKSRNDLFTFSPLMLFAREVESFEWEDLMRMYEASAKKPYQDELRDNVSAWKRTARLPVGEEQDSLFTAQEKEAESIVGRKLTVKRSKTVRSEGISRITSGEKGKDGKLNAYEVFAAALNETSQAIYMEQNFIVELFHLSSLESIDFLDVVAAAPPAARRVGDLTRKQLFDPNRDIARRLVNIMDEIFSFWSTDMQSLVDWATKVDALQGVGLLYAIETKLSELEESNQEFLTQALSKMHERLAGLFARFVEEQIRGIEDTKVKIKKRKGVIAFIKTFPNFSTLIENMLPAPHSLNQPEIRFLVNDAYQKINKAMFESLKFIAKESPTVMAGPGTQGQAGGDPEDKEVLNYHILLIENMNHYIEEVDVRGNIVLEDWKDRAFSEMNEHLDLYLAAVIRRPLGKLLDFLESTESLLLSTPSAPSVGTRASHSRSTFKKLLSTYDAKEIRRGIETLRKRVEKHFGDADDPGLSKGLVGKVLRECENKYNGVGDRAARIVRDVYEGGLEVEWKREDVSAAFRR</sequence>
<protein>
    <submittedName>
        <fullName evidence="7">Exocyst complex component</fullName>
    </submittedName>
</protein>
<dbReference type="InterPro" id="IPR019160">
    <property type="entry name" value="Sec3_CC"/>
</dbReference>
<evidence type="ECO:0000256" key="4">
    <source>
        <dbReference type="ARBA" id="ARBA00023054"/>
    </source>
</evidence>